<dbReference type="EC" id="1.2.1.16" evidence="8"/>
<dbReference type="InterPro" id="IPR015590">
    <property type="entry name" value="Aldehyde_DH_dom"/>
</dbReference>
<organism evidence="10 11">
    <name type="scientific">Dendryphion nanum</name>
    <dbReference type="NCBI Taxonomy" id="256645"/>
    <lineage>
        <taxon>Eukaryota</taxon>
        <taxon>Fungi</taxon>
        <taxon>Dikarya</taxon>
        <taxon>Ascomycota</taxon>
        <taxon>Pezizomycotina</taxon>
        <taxon>Dothideomycetes</taxon>
        <taxon>Pleosporomycetidae</taxon>
        <taxon>Pleosporales</taxon>
        <taxon>Torulaceae</taxon>
        <taxon>Dendryphion</taxon>
    </lineage>
</organism>
<evidence type="ECO:0000256" key="7">
    <source>
        <dbReference type="RuleBase" id="RU003345"/>
    </source>
</evidence>
<feature type="non-terminal residue" evidence="10">
    <location>
        <position position="511"/>
    </location>
</feature>
<evidence type="ECO:0000256" key="5">
    <source>
        <dbReference type="ARBA" id="ARBA00052698"/>
    </source>
</evidence>
<evidence type="ECO:0000256" key="2">
    <source>
        <dbReference type="ARBA" id="ARBA00009986"/>
    </source>
</evidence>
<evidence type="ECO:0000256" key="6">
    <source>
        <dbReference type="PROSITE-ProRule" id="PRU10007"/>
    </source>
</evidence>
<dbReference type="InterPro" id="IPR029510">
    <property type="entry name" value="Ald_DH_CS_GLU"/>
</dbReference>
<comment type="pathway">
    <text evidence="1 8">Amino-acid degradation; 4-aminobutanoate degradation.</text>
</comment>
<reference evidence="10" key="1">
    <citation type="journal article" date="2021" name="Nat. Commun.">
        <title>Genetic determinants of endophytism in the Arabidopsis root mycobiome.</title>
        <authorList>
            <person name="Mesny F."/>
            <person name="Miyauchi S."/>
            <person name="Thiergart T."/>
            <person name="Pickel B."/>
            <person name="Atanasova L."/>
            <person name="Karlsson M."/>
            <person name="Huettel B."/>
            <person name="Barry K.W."/>
            <person name="Haridas S."/>
            <person name="Chen C."/>
            <person name="Bauer D."/>
            <person name="Andreopoulos W."/>
            <person name="Pangilinan J."/>
            <person name="LaButti K."/>
            <person name="Riley R."/>
            <person name="Lipzen A."/>
            <person name="Clum A."/>
            <person name="Drula E."/>
            <person name="Henrissat B."/>
            <person name="Kohler A."/>
            <person name="Grigoriev I.V."/>
            <person name="Martin F.M."/>
            <person name="Hacquard S."/>
        </authorList>
    </citation>
    <scope>NUCLEOTIDE SEQUENCE</scope>
    <source>
        <strain evidence="10">MPI-CAGE-CH-0243</strain>
    </source>
</reference>
<dbReference type="CDD" id="cd07103">
    <property type="entry name" value="ALDH_F5_SSADH_GabD"/>
    <property type="match status" value="1"/>
</dbReference>
<evidence type="ECO:0000256" key="4">
    <source>
        <dbReference type="ARBA" id="ARBA00050387"/>
    </source>
</evidence>
<dbReference type="InterPro" id="IPR050740">
    <property type="entry name" value="Aldehyde_DH_Superfamily"/>
</dbReference>
<dbReference type="Pfam" id="PF00171">
    <property type="entry name" value="Aldedh"/>
    <property type="match status" value="1"/>
</dbReference>
<comment type="catalytic activity">
    <reaction evidence="4 8">
        <text>succinate semialdehyde + NADP(+) + H2O = succinate + NADPH + 2 H(+)</text>
        <dbReference type="Rhea" id="RHEA:13213"/>
        <dbReference type="ChEBI" id="CHEBI:15377"/>
        <dbReference type="ChEBI" id="CHEBI:15378"/>
        <dbReference type="ChEBI" id="CHEBI:30031"/>
        <dbReference type="ChEBI" id="CHEBI:57706"/>
        <dbReference type="ChEBI" id="CHEBI:57783"/>
        <dbReference type="ChEBI" id="CHEBI:58349"/>
        <dbReference type="EC" id="1.2.1.16"/>
    </reaction>
</comment>
<dbReference type="OrthoDB" id="310895at2759"/>
<dbReference type="GO" id="GO:0009450">
    <property type="term" value="P:gamma-aminobutyric acid catabolic process"/>
    <property type="evidence" value="ECO:0007669"/>
    <property type="project" value="InterPro"/>
</dbReference>
<proteinExistence type="inferred from homology"/>
<feature type="domain" description="Aldehyde dehydrogenase" evidence="9">
    <location>
        <begin position="21"/>
        <end position="498"/>
    </location>
</feature>
<dbReference type="GO" id="GO:0004777">
    <property type="term" value="F:succinate-semialdehyde dehydrogenase (NAD+) activity"/>
    <property type="evidence" value="ECO:0007669"/>
    <property type="project" value="UniProtKB-UniRule"/>
</dbReference>
<dbReference type="PROSITE" id="PS00687">
    <property type="entry name" value="ALDEHYDE_DEHYDR_GLU"/>
    <property type="match status" value="1"/>
</dbReference>
<gene>
    <name evidence="10" type="ORF">B0J11DRAFT_603328</name>
</gene>
<dbReference type="PANTHER" id="PTHR43353:SF11">
    <property type="entry name" value="SUCCINATE SEMIALDEHYDE DEHYDROGENASE (EUROFUNG)"/>
    <property type="match status" value="1"/>
</dbReference>
<dbReference type="InterPro" id="IPR016162">
    <property type="entry name" value="Ald_DH_N"/>
</dbReference>
<sequence length="511" mass="54911">TVPKLKDPALFVDKNYIDGKWQVSQGGKTFNVTDPATGQFIGNCPESTVEDTQAAIEAAAIAFPAWRSKSGRERGRILRRWFELMQEHKDDLATLITWENGKARVDAAGEVQFAASFLEWFSEEAARVYGDVVPHSNAQLRVQVVKEPLGVCGLITPWNFPLAMATRKLGPALAAGCTVVLKTAGETPFSGNALTVLAERAGVPGGVFNVVTALENTPAIGKYMCESPIMRKISFTGSTRVGQILMRQSANTLKKLSLELGGNAPFIVFDDADLDLAIAGTIISKFKVTGQTCVCANRIYVQDALYDRYIAKLLGAVQQFKVGSGFQSDTSHGPLIHAAAVNKVQNHVKDAIQKGACVVIGGNQKASLGEFRSPSCGVMLIRIGPNFFEPTILTNVTDVMEIASEETFGPVAPIFRFSTEDEVIARANKVSVGLASYVFSQDIGRIARVSEGLEVGMVAVNTGVISDAAAPFGGVKHSGLGREGSRYGIEDYMQLKTIVTGNVHVKHRAQL</sequence>
<evidence type="ECO:0000313" key="10">
    <source>
        <dbReference type="EMBL" id="KAH7128167.1"/>
    </source>
</evidence>
<protein>
    <recommendedName>
        <fullName evidence="8">Succinate-semialdehyde dehydrogenase</fullName>
        <ecNumber evidence="8">1.2.1.16</ecNumber>
    </recommendedName>
</protein>
<name>A0A9P9DZW7_9PLEO</name>
<dbReference type="FunFam" id="3.40.605.10:FF:000005">
    <property type="entry name" value="Succinate-semialdehyde dehydrogenase I"/>
    <property type="match status" value="1"/>
</dbReference>
<accession>A0A9P9DZW7</accession>
<dbReference type="InterPro" id="IPR010102">
    <property type="entry name" value="Succ_semiAld_DH"/>
</dbReference>
<dbReference type="PANTHER" id="PTHR43353">
    <property type="entry name" value="SUCCINATE-SEMIALDEHYDE DEHYDROGENASE, MITOCHONDRIAL"/>
    <property type="match status" value="1"/>
</dbReference>
<dbReference type="EMBL" id="JAGMWT010000005">
    <property type="protein sequence ID" value="KAH7128167.1"/>
    <property type="molecule type" value="Genomic_DNA"/>
</dbReference>
<dbReference type="Proteomes" id="UP000700596">
    <property type="component" value="Unassembled WGS sequence"/>
</dbReference>
<feature type="active site" evidence="6">
    <location>
        <position position="259"/>
    </location>
</feature>
<comment type="caution">
    <text evidence="10">The sequence shown here is derived from an EMBL/GenBank/DDBJ whole genome shotgun (WGS) entry which is preliminary data.</text>
</comment>
<dbReference type="GO" id="GO:0005737">
    <property type="term" value="C:cytoplasm"/>
    <property type="evidence" value="ECO:0007669"/>
    <property type="project" value="TreeGrafter"/>
</dbReference>
<keyword evidence="11" id="KW-1185">Reference proteome</keyword>
<comment type="similarity">
    <text evidence="2 7">Belongs to the aldehyde dehydrogenase family.</text>
</comment>
<evidence type="ECO:0000259" key="9">
    <source>
        <dbReference type="Pfam" id="PF00171"/>
    </source>
</evidence>
<dbReference type="Gene3D" id="3.40.605.10">
    <property type="entry name" value="Aldehyde Dehydrogenase, Chain A, domain 1"/>
    <property type="match status" value="1"/>
</dbReference>
<dbReference type="NCBIfam" id="TIGR01780">
    <property type="entry name" value="SSADH"/>
    <property type="match status" value="1"/>
</dbReference>
<dbReference type="InterPro" id="IPR016161">
    <property type="entry name" value="Ald_DH/histidinol_DH"/>
</dbReference>
<dbReference type="AlphaFoldDB" id="A0A9P9DZW7"/>
<keyword evidence="3 7" id="KW-0560">Oxidoreductase</keyword>
<dbReference type="InterPro" id="IPR016163">
    <property type="entry name" value="Ald_DH_C"/>
</dbReference>
<dbReference type="FunFam" id="3.40.309.10:FF:000004">
    <property type="entry name" value="Succinate-semialdehyde dehydrogenase I"/>
    <property type="match status" value="1"/>
</dbReference>
<dbReference type="SUPFAM" id="SSF53720">
    <property type="entry name" value="ALDH-like"/>
    <property type="match status" value="1"/>
</dbReference>
<dbReference type="Gene3D" id="3.40.309.10">
    <property type="entry name" value="Aldehyde Dehydrogenase, Chain A, domain 2"/>
    <property type="match status" value="1"/>
</dbReference>
<evidence type="ECO:0000256" key="8">
    <source>
        <dbReference type="RuleBase" id="RU365091"/>
    </source>
</evidence>
<comment type="catalytic activity">
    <reaction evidence="5 8">
        <text>succinate semialdehyde + NAD(+) + H2O = succinate + NADH + 2 H(+)</text>
        <dbReference type="Rhea" id="RHEA:13217"/>
        <dbReference type="ChEBI" id="CHEBI:15377"/>
        <dbReference type="ChEBI" id="CHEBI:15378"/>
        <dbReference type="ChEBI" id="CHEBI:30031"/>
        <dbReference type="ChEBI" id="CHEBI:57540"/>
        <dbReference type="ChEBI" id="CHEBI:57706"/>
        <dbReference type="ChEBI" id="CHEBI:57945"/>
        <dbReference type="EC" id="1.2.1.16"/>
    </reaction>
</comment>
<evidence type="ECO:0000256" key="1">
    <source>
        <dbReference type="ARBA" id="ARBA00005176"/>
    </source>
</evidence>
<evidence type="ECO:0000313" key="11">
    <source>
        <dbReference type="Proteomes" id="UP000700596"/>
    </source>
</evidence>
<evidence type="ECO:0000256" key="3">
    <source>
        <dbReference type="ARBA" id="ARBA00023002"/>
    </source>
</evidence>